<keyword evidence="3" id="KW-1185">Reference proteome</keyword>
<sequence>MAAAPPAARTVEAGGMTDADTTEPLPRRDRGTNTFRPGVHPAPPITPARLADAPSEDRRYSAPERNWWWGTSEIAAACNVRRITVWRWIVQQRRVPHLRTPTGRILVSDADARALLADQAPTGHGVKGKG</sequence>
<evidence type="ECO:0008006" key="4">
    <source>
        <dbReference type="Google" id="ProtNLM"/>
    </source>
</evidence>
<dbReference type="Proteomes" id="UP001595923">
    <property type="component" value="Unassembled WGS sequence"/>
</dbReference>
<name>A0ABV9DYA9_9ACTN</name>
<organism evidence="2 3">
    <name type="scientific">Nocardiopsis mangrovi</name>
    <dbReference type="NCBI Taxonomy" id="1179818"/>
    <lineage>
        <taxon>Bacteria</taxon>
        <taxon>Bacillati</taxon>
        <taxon>Actinomycetota</taxon>
        <taxon>Actinomycetes</taxon>
        <taxon>Streptosporangiales</taxon>
        <taxon>Nocardiopsidaceae</taxon>
        <taxon>Nocardiopsis</taxon>
    </lineage>
</organism>
<comment type="caution">
    <text evidence="2">The sequence shown here is derived from an EMBL/GenBank/DDBJ whole genome shotgun (WGS) entry which is preliminary data.</text>
</comment>
<evidence type="ECO:0000313" key="2">
    <source>
        <dbReference type="EMBL" id="MFC4563433.1"/>
    </source>
</evidence>
<gene>
    <name evidence="2" type="ORF">ACFO4E_16330</name>
</gene>
<reference evidence="3" key="1">
    <citation type="journal article" date="2019" name="Int. J. Syst. Evol. Microbiol.">
        <title>The Global Catalogue of Microorganisms (GCM) 10K type strain sequencing project: providing services to taxonomists for standard genome sequencing and annotation.</title>
        <authorList>
            <consortium name="The Broad Institute Genomics Platform"/>
            <consortium name="The Broad Institute Genome Sequencing Center for Infectious Disease"/>
            <person name="Wu L."/>
            <person name="Ma J."/>
        </authorList>
    </citation>
    <scope>NUCLEOTIDE SEQUENCE [LARGE SCALE GENOMIC DNA]</scope>
    <source>
        <strain evidence="3">XZYJ18</strain>
    </source>
</reference>
<proteinExistence type="predicted"/>
<feature type="region of interest" description="Disordered" evidence="1">
    <location>
        <begin position="1"/>
        <end position="57"/>
    </location>
</feature>
<dbReference type="EMBL" id="JBHSFQ010000015">
    <property type="protein sequence ID" value="MFC4563433.1"/>
    <property type="molecule type" value="Genomic_DNA"/>
</dbReference>
<dbReference type="RefSeq" id="WP_378575732.1">
    <property type="nucleotide sequence ID" value="NZ_JBHSFQ010000015.1"/>
</dbReference>
<evidence type="ECO:0000313" key="3">
    <source>
        <dbReference type="Proteomes" id="UP001595923"/>
    </source>
</evidence>
<protein>
    <recommendedName>
        <fullName evidence="4">Helix-turn-helix domain-containing protein</fullName>
    </recommendedName>
</protein>
<evidence type="ECO:0000256" key="1">
    <source>
        <dbReference type="SAM" id="MobiDB-lite"/>
    </source>
</evidence>
<accession>A0ABV9DYA9</accession>